<dbReference type="GO" id="GO:0046890">
    <property type="term" value="P:regulation of lipid biosynthetic process"/>
    <property type="evidence" value="ECO:0007669"/>
    <property type="project" value="UniProtKB-UniRule"/>
</dbReference>
<evidence type="ECO:0000313" key="4">
    <source>
        <dbReference type="Proteomes" id="UP000064201"/>
    </source>
</evidence>
<dbReference type="HAMAP" id="MF_00994">
    <property type="entry name" value="LPS_assembly_LapB"/>
    <property type="match status" value="1"/>
</dbReference>
<keyword evidence="2" id="KW-0812">Transmembrane</keyword>
<dbReference type="AlphaFoldDB" id="A0A0G3G3Q0"/>
<dbReference type="GO" id="GO:0005506">
    <property type="term" value="F:iron ion binding"/>
    <property type="evidence" value="ECO:0007669"/>
    <property type="project" value="UniProtKB-UniRule"/>
</dbReference>
<comment type="subcellular location">
    <subcellularLocation>
        <location evidence="2">Cell inner membrane</location>
        <topology evidence="2">Single-pass membrane protein</topology>
        <orientation evidence="2">Cytoplasmic side</orientation>
    </subcellularLocation>
</comment>
<dbReference type="InterPro" id="IPR030865">
    <property type="entry name" value="LapB"/>
</dbReference>
<dbReference type="RefSeq" id="WP_018169759.1">
    <property type="nucleotide sequence ID" value="NZ_CP011367.1"/>
</dbReference>
<gene>
    <name evidence="2" type="primary">lapB</name>
    <name evidence="3" type="ORF">TVD_06535</name>
</gene>
<feature type="binding site" evidence="2">
    <location>
        <position position="361"/>
    </location>
    <ligand>
        <name>Fe cation</name>
        <dbReference type="ChEBI" id="CHEBI:24875"/>
    </ligand>
</feature>
<evidence type="ECO:0000313" key="3">
    <source>
        <dbReference type="EMBL" id="AKJ95039.1"/>
    </source>
</evidence>
<feature type="topological domain" description="Cytoplasmic" evidence="2">
    <location>
        <begin position="22"/>
        <end position="410"/>
    </location>
</feature>
<dbReference type="OrthoDB" id="507476at2"/>
<comment type="similarity">
    <text evidence="2">Belongs to the LapB family.</text>
</comment>
<dbReference type="InterPro" id="IPR011990">
    <property type="entry name" value="TPR-like_helical_dom_sf"/>
</dbReference>
<protein>
    <recommendedName>
        <fullName evidence="2">Lipopolysaccharide assembly protein B</fullName>
    </recommendedName>
</protein>
<dbReference type="Pfam" id="PF13432">
    <property type="entry name" value="TPR_16"/>
    <property type="match status" value="1"/>
</dbReference>
<keyword evidence="2" id="KW-0677">Repeat</keyword>
<dbReference type="SUPFAM" id="SSF48452">
    <property type="entry name" value="TPR-like"/>
    <property type="match status" value="1"/>
</dbReference>
<reference evidence="3 4" key="1">
    <citation type="submission" date="2015-04" db="EMBL/GenBank/DDBJ databases">
        <title>Complete Sequence for the Genome of the Thioalkalivibrio versutus D301.</title>
        <authorList>
            <person name="Mu T."/>
            <person name="Zhou J."/>
            <person name="Xu X."/>
        </authorList>
    </citation>
    <scope>NUCLEOTIDE SEQUENCE [LARGE SCALE GENOMIC DNA]</scope>
    <source>
        <strain evidence="3 4">D301</strain>
    </source>
</reference>
<dbReference type="EMBL" id="CP011367">
    <property type="protein sequence ID" value="AKJ95039.1"/>
    <property type="molecule type" value="Genomic_DNA"/>
</dbReference>
<feature type="binding site" evidence="2">
    <location>
        <position position="375"/>
    </location>
    <ligand>
        <name>Fe cation</name>
        <dbReference type="ChEBI" id="CHEBI:24875"/>
    </ligand>
</feature>
<dbReference type="STRING" id="106634.TVD_06535"/>
<feature type="binding site" evidence="2">
    <location>
        <position position="378"/>
    </location>
    <ligand>
        <name>Fe cation</name>
        <dbReference type="ChEBI" id="CHEBI:24875"/>
    </ligand>
</feature>
<keyword evidence="2" id="KW-0802">TPR repeat</keyword>
<comment type="function">
    <text evidence="2">Modulates cellular lipopolysaccharide (LPS) levels by regulating LpxC, which is involved in lipid A biosynthesis. May act by modulating the proteolytic activity of FtsH towards LpxC. May also coordinate assembly of proteins involved in LPS synthesis at the plasma membrane.</text>
</comment>
<sequence length="410" mass="46568">MIDDWFWLLLPIAAASGWWLARYGVPEDREEREPSLDRYLEGVRHLLDDRTDDALQAFIEMVEVDHETFETHVILGRLFRRRGEVDRAIRIHQNLVARPTLPAAQRAQALCELGEDFLLAGVLDRAEAVFRELADSPHQAVAALEGLRQVYETQREWERAIEVGDRLKEHGVAHEHQRIAHYHCELAQIALDKGDWESARARAEQAEGLVPGLSRALLIQSEIAARKGEIREAIGFGRDAVARTPQLAPLLVPRIERLHQELPGENRLGQLEELLDDLARNRGITMARIALMRLYRRTGRLDAALMELGSILAQRPVPTSGLLEAVRWMKILPAVQQYSTEFAAFEKALADQLGSQHLYQCVNCGYQGRAHVWQCPSCRRWDTLRGLDFDIDQTTEAAEEALIREGSPRS</sequence>
<organism evidence="3 4">
    <name type="scientific">Thioalkalivibrio versutus</name>
    <dbReference type="NCBI Taxonomy" id="106634"/>
    <lineage>
        <taxon>Bacteria</taxon>
        <taxon>Pseudomonadati</taxon>
        <taxon>Pseudomonadota</taxon>
        <taxon>Gammaproteobacteria</taxon>
        <taxon>Chromatiales</taxon>
        <taxon>Ectothiorhodospiraceae</taxon>
        <taxon>Thioalkalivibrio</taxon>
    </lineage>
</organism>
<keyword evidence="2" id="KW-0997">Cell inner membrane</keyword>
<dbReference type="Pfam" id="PF13176">
    <property type="entry name" value="TPR_7"/>
    <property type="match status" value="1"/>
</dbReference>
<dbReference type="KEGG" id="tvr:TVD_06535"/>
<accession>A0A0G3G3Q0</accession>
<proteinExistence type="inferred from homology"/>
<dbReference type="GO" id="GO:0009898">
    <property type="term" value="C:cytoplasmic side of plasma membrane"/>
    <property type="evidence" value="ECO:0007669"/>
    <property type="project" value="UniProtKB-UniRule"/>
</dbReference>
<keyword evidence="2" id="KW-1003">Cell membrane</keyword>
<dbReference type="Pfam" id="PF18073">
    <property type="entry name" value="Zn_ribbon_LapB"/>
    <property type="match status" value="1"/>
</dbReference>
<keyword evidence="4" id="KW-1185">Reference proteome</keyword>
<dbReference type="GO" id="GO:0008653">
    <property type="term" value="P:lipopolysaccharide metabolic process"/>
    <property type="evidence" value="ECO:0007669"/>
    <property type="project" value="InterPro"/>
</dbReference>
<evidence type="ECO:0000256" key="1">
    <source>
        <dbReference type="ARBA" id="ARBA00022723"/>
    </source>
</evidence>
<dbReference type="InterPro" id="IPR041166">
    <property type="entry name" value="Rubredoxin_2"/>
</dbReference>
<keyword evidence="2" id="KW-0472">Membrane</keyword>
<keyword evidence="2" id="KW-0408">Iron</keyword>
<feature type="binding site" evidence="2">
    <location>
        <position position="364"/>
    </location>
    <ligand>
        <name>Fe cation</name>
        <dbReference type="ChEBI" id="CHEBI:24875"/>
    </ligand>
</feature>
<keyword evidence="2" id="KW-1133">Transmembrane helix</keyword>
<dbReference type="Proteomes" id="UP000064201">
    <property type="component" value="Chromosome"/>
</dbReference>
<dbReference type="InterPro" id="IPR019734">
    <property type="entry name" value="TPR_rpt"/>
</dbReference>
<dbReference type="Gene3D" id="1.25.40.10">
    <property type="entry name" value="Tetratricopeptide repeat domain"/>
    <property type="match status" value="2"/>
</dbReference>
<keyword evidence="1 2" id="KW-0479">Metal-binding</keyword>
<name>A0A0G3G3Q0_9GAMM</name>
<dbReference type="PATRIC" id="fig|106634.4.peg.1336"/>
<evidence type="ECO:0000256" key="2">
    <source>
        <dbReference type="HAMAP-Rule" id="MF_00994"/>
    </source>
</evidence>
<keyword evidence="3" id="KW-0346">Stress response</keyword>